<dbReference type="RefSeq" id="WP_283442950.1">
    <property type="nucleotide sequence ID" value="NZ_FXUL01000010.1"/>
</dbReference>
<dbReference type="Gene3D" id="2.40.33.20">
    <property type="entry name" value="PK beta-barrel domain-like"/>
    <property type="match status" value="1"/>
</dbReference>
<dbReference type="EMBL" id="FXUL01000010">
    <property type="protein sequence ID" value="SMP64849.1"/>
    <property type="molecule type" value="Genomic_DNA"/>
</dbReference>
<feature type="domain" description="MOSC" evidence="1">
    <location>
        <begin position="32"/>
        <end position="172"/>
    </location>
</feature>
<evidence type="ECO:0000313" key="2">
    <source>
        <dbReference type="EMBL" id="SMP64849.1"/>
    </source>
</evidence>
<dbReference type="PANTHER" id="PTHR30212">
    <property type="entry name" value="PROTEIN YIIM"/>
    <property type="match status" value="1"/>
</dbReference>
<proteinExistence type="predicted"/>
<accession>A0ABY1QAX1</accession>
<evidence type="ECO:0000313" key="3">
    <source>
        <dbReference type="Proteomes" id="UP001158049"/>
    </source>
</evidence>
<dbReference type="InterPro" id="IPR011037">
    <property type="entry name" value="Pyrv_Knase-like_insert_dom_sf"/>
</dbReference>
<protein>
    <submittedName>
        <fullName evidence="2">MOSC domain-containing protein YiiM</fullName>
    </submittedName>
</protein>
<dbReference type="PROSITE" id="PS51340">
    <property type="entry name" value="MOSC"/>
    <property type="match status" value="1"/>
</dbReference>
<evidence type="ECO:0000259" key="1">
    <source>
        <dbReference type="PROSITE" id="PS51340"/>
    </source>
</evidence>
<keyword evidence="3" id="KW-1185">Reference proteome</keyword>
<dbReference type="PANTHER" id="PTHR30212:SF2">
    <property type="entry name" value="PROTEIN YIIM"/>
    <property type="match status" value="1"/>
</dbReference>
<dbReference type="InterPro" id="IPR005302">
    <property type="entry name" value="MoCF_Sase_C"/>
</dbReference>
<name>A0ABY1QAX1_9BURK</name>
<organism evidence="2 3">
    <name type="scientific">Noviherbaspirillum suwonense</name>
    <dbReference type="NCBI Taxonomy" id="1224511"/>
    <lineage>
        <taxon>Bacteria</taxon>
        <taxon>Pseudomonadati</taxon>
        <taxon>Pseudomonadota</taxon>
        <taxon>Betaproteobacteria</taxon>
        <taxon>Burkholderiales</taxon>
        <taxon>Oxalobacteraceae</taxon>
        <taxon>Noviherbaspirillum</taxon>
    </lineage>
</organism>
<comment type="caution">
    <text evidence="2">The sequence shown here is derived from an EMBL/GenBank/DDBJ whole genome shotgun (WGS) entry which is preliminary data.</text>
</comment>
<gene>
    <name evidence="2" type="ORF">SAMN06295970_110106</name>
</gene>
<dbReference type="SUPFAM" id="SSF50800">
    <property type="entry name" value="PK beta-barrel domain-like"/>
    <property type="match status" value="1"/>
</dbReference>
<dbReference type="InterPro" id="IPR052353">
    <property type="entry name" value="Benzoxazolinone_Detox_Enz"/>
</dbReference>
<reference evidence="2 3" key="1">
    <citation type="submission" date="2017-05" db="EMBL/GenBank/DDBJ databases">
        <authorList>
            <person name="Varghese N."/>
            <person name="Submissions S."/>
        </authorList>
    </citation>
    <scope>NUCLEOTIDE SEQUENCE [LARGE SCALE GENOMIC DNA]</scope>
    <source>
        <strain evidence="2 3">DSM 26001</strain>
    </source>
</reference>
<dbReference type="Proteomes" id="UP001158049">
    <property type="component" value="Unassembled WGS sequence"/>
</dbReference>
<sequence>MKLISVNVAQVGPLFGPVPANGRQVATAIHKQPVAGPVAVGRLGLDGDAQADRRLHGGPGKAVYAYPLEHYAFWQTQRRLAGKGDAALVHGALGENLTVQGLLEDACWIGDRLAVGTALLEVSEVRTPCFKLNVKMGLSHAARLMDQSGHTGFYLRVLRPGMIAAGDAVTVLPGPRSLTIAQINAGRRTARQPDLF</sequence>
<dbReference type="Pfam" id="PF03473">
    <property type="entry name" value="MOSC"/>
    <property type="match status" value="1"/>
</dbReference>